<feature type="domain" description="Plastocyanin-like" evidence="7">
    <location>
        <begin position="449"/>
        <end position="570"/>
    </location>
</feature>
<dbReference type="InterPro" id="IPR017762">
    <property type="entry name" value="Multicopper_oxidase_fun"/>
</dbReference>
<organism evidence="9 10">
    <name type="scientific">Aspergillus sclerotiicarbonarius (strain CBS 121057 / IBT 28362)</name>
    <dbReference type="NCBI Taxonomy" id="1448318"/>
    <lineage>
        <taxon>Eukaryota</taxon>
        <taxon>Fungi</taxon>
        <taxon>Dikarya</taxon>
        <taxon>Ascomycota</taxon>
        <taxon>Pezizomycotina</taxon>
        <taxon>Eurotiomycetes</taxon>
        <taxon>Eurotiomycetidae</taxon>
        <taxon>Eurotiales</taxon>
        <taxon>Aspergillaceae</taxon>
        <taxon>Aspergillus</taxon>
        <taxon>Aspergillus subgen. Circumdati</taxon>
    </lineage>
</organism>
<keyword evidence="5" id="KW-0732">Signal</keyword>
<dbReference type="InterPro" id="IPR011706">
    <property type="entry name" value="Cu-oxidase_C"/>
</dbReference>
<dbReference type="VEuPathDB" id="FungiDB:BO78DRAFT_411925"/>
<name>A0A319DT59_ASPSB</name>
<dbReference type="Pfam" id="PF07732">
    <property type="entry name" value="Cu-oxidase_3"/>
    <property type="match status" value="1"/>
</dbReference>
<reference evidence="9 10" key="1">
    <citation type="submission" date="2018-02" db="EMBL/GenBank/DDBJ databases">
        <title>The genomes of Aspergillus section Nigri reveals drivers in fungal speciation.</title>
        <authorList>
            <consortium name="DOE Joint Genome Institute"/>
            <person name="Vesth T.C."/>
            <person name="Nybo J."/>
            <person name="Theobald S."/>
            <person name="Brandl J."/>
            <person name="Frisvad J.C."/>
            <person name="Nielsen K.F."/>
            <person name="Lyhne E.K."/>
            <person name="Kogle M.E."/>
            <person name="Kuo A."/>
            <person name="Riley R."/>
            <person name="Clum A."/>
            <person name="Nolan M."/>
            <person name="Lipzen A."/>
            <person name="Salamov A."/>
            <person name="Henrissat B."/>
            <person name="Wiebenga A."/>
            <person name="De vries R.P."/>
            <person name="Grigoriev I.V."/>
            <person name="Mortensen U.H."/>
            <person name="Andersen M.R."/>
            <person name="Baker S.E."/>
        </authorList>
    </citation>
    <scope>NUCLEOTIDE SEQUENCE [LARGE SCALE GENOMIC DNA]</scope>
    <source>
        <strain evidence="9 10">CBS 121057</strain>
    </source>
</reference>
<evidence type="ECO:0000256" key="1">
    <source>
        <dbReference type="ARBA" id="ARBA00010609"/>
    </source>
</evidence>
<evidence type="ECO:0000256" key="5">
    <source>
        <dbReference type="SAM" id="SignalP"/>
    </source>
</evidence>
<keyword evidence="2" id="KW-0479">Metal-binding</keyword>
<dbReference type="InterPro" id="IPR011707">
    <property type="entry name" value="Cu-oxidase-like_N"/>
</dbReference>
<feature type="signal peptide" evidence="5">
    <location>
        <begin position="1"/>
        <end position="23"/>
    </location>
</feature>
<dbReference type="GO" id="GO:0016491">
    <property type="term" value="F:oxidoreductase activity"/>
    <property type="evidence" value="ECO:0007669"/>
    <property type="project" value="UniProtKB-KW"/>
</dbReference>
<keyword evidence="10" id="KW-1185">Reference proteome</keyword>
<feature type="chain" id="PRO_5016263270" evidence="5">
    <location>
        <begin position="24"/>
        <end position="616"/>
    </location>
</feature>
<evidence type="ECO:0000259" key="7">
    <source>
        <dbReference type="Pfam" id="PF07731"/>
    </source>
</evidence>
<dbReference type="InterPro" id="IPR045087">
    <property type="entry name" value="Cu-oxidase_fam"/>
</dbReference>
<dbReference type="OrthoDB" id="2121828at2759"/>
<comment type="similarity">
    <text evidence="1">Belongs to the multicopper oxidase family.</text>
</comment>
<dbReference type="PROSITE" id="PS00079">
    <property type="entry name" value="MULTICOPPER_OXIDASE1"/>
    <property type="match status" value="1"/>
</dbReference>
<dbReference type="InterPro" id="IPR008972">
    <property type="entry name" value="Cupredoxin"/>
</dbReference>
<dbReference type="NCBIfam" id="TIGR03390">
    <property type="entry name" value="ascorbOXfungal"/>
    <property type="match status" value="1"/>
</dbReference>
<keyword evidence="3" id="KW-0560">Oxidoreductase</keyword>
<evidence type="ECO:0000313" key="9">
    <source>
        <dbReference type="EMBL" id="PYI00886.1"/>
    </source>
</evidence>
<dbReference type="SUPFAM" id="SSF49503">
    <property type="entry name" value="Cupredoxins"/>
    <property type="match status" value="3"/>
</dbReference>
<dbReference type="PANTHER" id="PTHR11709:SF394">
    <property type="entry name" value="FI03373P-RELATED"/>
    <property type="match status" value="1"/>
</dbReference>
<dbReference type="PROSITE" id="PS00080">
    <property type="entry name" value="MULTICOPPER_OXIDASE2"/>
    <property type="match status" value="1"/>
</dbReference>
<dbReference type="EMBL" id="KZ826432">
    <property type="protein sequence ID" value="PYI00886.1"/>
    <property type="molecule type" value="Genomic_DNA"/>
</dbReference>
<keyword evidence="4" id="KW-0186">Copper</keyword>
<accession>A0A319DT59</accession>
<feature type="domain" description="Plastocyanin-like" evidence="8">
    <location>
        <begin position="30"/>
        <end position="145"/>
    </location>
</feature>
<dbReference type="Gene3D" id="2.60.40.420">
    <property type="entry name" value="Cupredoxins - blue copper proteins"/>
    <property type="match status" value="3"/>
</dbReference>
<dbReference type="Proteomes" id="UP000248423">
    <property type="component" value="Unassembled WGS sequence"/>
</dbReference>
<evidence type="ECO:0000256" key="4">
    <source>
        <dbReference type="ARBA" id="ARBA00023008"/>
    </source>
</evidence>
<dbReference type="InterPro" id="IPR002355">
    <property type="entry name" value="Cu_oxidase_Cu_BS"/>
</dbReference>
<sequence length="616" mass="69173">MFVPGNLIWALCIFLANLSFSTAVHDVLRITEDTVPIACRTRFSALVNGSTPGPAIHLKENQTTWVRVYNDMESSNFTMHWHGLMDATAPWSDGTPQVSQWPIKAKHYFDYELRPSIGEAGSYFYHSHVDFQVSTAAGPLIVQDADGIPPYEYDEERIIFFSELFNVTDETALEWLTNKTLSWPGEAESILVNGKGYLGLNGSQAEASTPYGEWDPTVARPCSPAIIKVEPEKKYRFRAIGGVALSPMAFALQDHDNLTVISIDGAYTNPATTSVIEMAGGQRYDFLLETKSREWLERQGKTSFWIQIETRYRAINSTFYAILSYEDTHLPLNTTVPTSPPAKKPVHIPYALEDWVEYTFEPLYDNHFPSSDKVTREVYINSTQIQSPVGTFWTLNNHTWTELDEHEKGSSPLDTHLTANPPYLVNIYLHGEQAIPDYNTAVHDHGGRDPKLNVYAAKVGEIIDIIFINEPNGLAGGFDAHPFHIHGSHIWDLGSGPGMYNATENETKLKGYRPITRDTSLLYKYTNGDDAGLGVENTAQGWRAWRLRVDNPGVWMIHCHNVFHMIMGMQSIWVMGNATEITRDVGPALVEGYLDFGGNAYGNDSFDPLVNHYFDS</sequence>
<dbReference type="AlphaFoldDB" id="A0A319DT59"/>
<dbReference type="InterPro" id="IPR001117">
    <property type="entry name" value="Cu-oxidase_2nd"/>
</dbReference>
<dbReference type="InterPro" id="IPR033138">
    <property type="entry name" value="Cu_oxidase_CS"/>
</dbReference>
<feature type="domain" description="Plastocyanin-like" evidence="6">
    <location>
        <begin position="156"/>
        <end position="326"/>
    </location>
</feature>
<protein>
    <submittedName>
        <fullName evidence="9">Putative multi-copper oxidase</fullName>
    </submittedName>
</protein>
<evidence type="ECO:0000259" key="8">
    <source>
        <dbReference type="Pfam" id="PF07732"/>
    </source>
</evidence>
<dbReference type="STRING" id="1448318.A0A319DT59"/>
<dbReference type="PANTHER" id="PTHR11709">
    <property type="entry name" value="MULTI-COPPER OXIDASE"/>
    <property type="match status" value="1"/>
</dbReference>
<evidence type="ECO:0000313" key="10">
    <source>
        <dbReference type="Proteomes" id="UP000248423"/>
    </source>
</evidence>
<evidence type="ECO:0000259" key="6">
    <source>
        <dbReference type="Pfam" id="PF00394"/>
    </source>
</evidence>
<evidence type="ECO:0000256" key="3">
    <source>
        <dbReference type="ARBA" id="ARBA00023002"/>
    </source>
</evidence>
<dbReference type="Pfam" id="PF07731">
    <property type="entry name" value="Cu-oxidase_2"/>
    <property type="match status" value="1"/>
</dbReference>
<gene>
    <name evidence="9" type="ORF">BO78DRAFT_411925</name>
</gene>
<dbReference type="Pfam" id="PF00394">
    <property type="entry name" value="Cu-oxidase"/>
    <property type="match status" value="1"/>
</dbReference>
<proteinExistence type="inferred from homology"/>
<evidence type="ECO:0000256" key="2">
    <source>
        <dbReference type="ARBA" id="ARBA00022723"/>
    </source>
</evidence>
<dbReference type="GO" id="GO:0005507">
    <property type="term" value="F:copper ion binding"/>
    <property type="evidence" value="ECO:0007669"/>
    <property type="project" value="InterPro"/>
</dbReference>